<comment type="catalytic activity">
    <reaction evidence="1">
        <text>ATP + protein L-histidine = ADP + protein N-phospho-L-histidine.</text>
        <dbReference type="EC" id="2.7.13.3"/>
    </reaction>
</comment>
<evidence type="ECO:0000259" key="11">
    <source>
        <dbReference type="Pfam" id="PF02518"/>
    </source>
</evidence>
<feature type="domain" description="Signal transduction histidine kinase subgroup 3 dimerisation and phosphoacceptor" evidence="12">
    <location>
        <begin position="217"/>
        <end position="280"/>
    </location>
</feature>
<keyword evidence="14" id="KW-1185">Reference proteome</keyword>
<evidence type="ECO:0000256" key="4">
    <source>
        <dbReference type="ARBA" id="ARBA00022679"/>
    </source>
</evidence>
<proteinExistence type="predicted"/>
<feature type="transmembrane region" description="Helical" evidence="10">
    <location>
        <begin position="45"/>
        <end position="63"/>
    </location>
</feature>
<name>A0A1T3P5T0_9ACTN</name>
<dbReference type="InterPro" id="IPR036890">
    <property type="entry name" value="HATPase_C_sf"/>
</dbReference>
<feature type="compositionally biased region" description="Basic and acidic residues" evidence="9">
    <location>
        <begin position="429"/>
        <end position="439"/>
    </location>
</feature>
<dbReference type="Pfam" id="PF07730">
    <property type="entry name" value="HisKA_3"/>
    <property type="match status" value="1"/>
</dbReference>
<dbReference type="AlphaFoldDB" id="A0A1T3P5T0"/>
<dbReference type="Proteomes" id="UP000190037">
    <property type="component" value="Unassembled WGS sequence"/>
</dbReference>
<keyword evidence="8" id="KW-0902">Two-component regulatory system</keyword>
<evidence type="ECO:0000256" key="5">
    <source>
        <dbReference type="ARBA" id="ARBA00022741"/>
    </source>
</evidence>
<dbReference type="GO" id="GO:0000155">
    <property type="term" value="F:phosphorelay sensor kinase activity"/>
    <property type="evidence" value="ECO:0007669"/>
    <property type="project" value="InterPro"/>
</dbReference>
<dbReference type="GO" id="GO:0016020">
    <property type="term" value="C:membrane"/>
    <property type="evidence" value="ECO:0007669"/>
    <property type="project" value="InterPro"/>
</dbReference>
<evidence type="ECO:0000256" key="1">
    <source>
        <dbReference type="ARBA" id="ARBA00000085"/>
    </source>
</evidence>
<keyword evidence="5" id="KW-0547">Nucleotide-binding</keyword>
<keyword evidence="7" id="KW-0067">ATP-binding</keyword>
<dbReference type="Pfam" id="PF02518">
    <property type="entry name" value="HATPase_c"/>
    <property type="match status" value="1"/>
</dbReference>
<keyword evidence="10" id="KW-0812">Transmembrane</keyword>
<organism evidence="13 14">
    <name type="scientific">Embleya scabrispora</name>
    <dbReference type="NCBI Taxonomy" id="159449"/>
    <lineage>
        <taxon>Bacteria</taxon>
        <taxon>Bacillati</taxon>
        <taxon>Actinomycetota</taxon>
        <taxon>Actinomycetes</taxon>
        <taxon>Kitasatosporales</taxon>
        <taxon>Streptomycetaceae</taxon>
        <taxon>Embleya</taxon>
    </lineage>
</organism>
<dbReference type="EMBL" id="MWQN01000001">
    <property type="protein sequence ID" value="OPC84416.1"/>
    <property type="molecule type" value="Genomic_DNA"/>
</dbReference>
<dbReference type="SUPFAM" id="SSF55874">
    <property type="entry name" value="ATPase domain of HSP90 chaperone/DNA topoisomerase II/histidine kinase"/>
    <property type="match status" value="1"/>
</dbReference>
<dbReference type="InterPro" id="IPR011712">
    <property type="entry name" value="Sig_transdc_His_kin_sub3_dim/P"/>
</dbReference>
<dbReference type="RefSeq" id="WP_078978713.1">
    <property type="nucleotide sequence ID" value="NZ_MWQN01000001.1"/>
</dbReference>
<keyword evidence="4" id="KW-0808">Transferase</keyword>
<feature type="transmembrane region" description="Helical" evidence="10">
    <location>
        <begin position="119"/>
        <end position="142"/>
    </location>
</feature>
<gene>
    <name evidence="13" type="ORF">B4N89_28945</name>
</gene>
<dbReference type="Gene3D" id="1.20.5.1930">
    <property type="match status" value="1"/>
</dbReference>
<dbReference type="InterPro" id="IPR050482">
    <property type="entry name" value="Sensor_HK_TwoCompSys"/>
</dbReference>
<evidence type="ECO:0000256" key="2">
    <source>
        <dbReference type="ARBA" id="ARBA00012438"/>
    </source>
</evidence>
<evidence type="ECO:0000256" key="8">
    <source>
        <dbReference type="ARBA" id="ARBA00023012"/>
    </source>
</evidence>
<sequence>MTSPSNLSPRHPGSRPGPPWLRASGPGARWLAHALRPIPRAARDVALALVVCAIQVVTMVFAARHQSDAPRGLDAWGVLLVALGPLALIVRRRYPAAVLLVAVGAGLLYTMLDYPRGPLFLAMIIALWSAFAAGLRLLAYVVLAVGYTSFVWISPLVTAESIPAPGLALGLAAWMLVLAGIGEVVRLRRAYLAAEEQRARVQSLGLAEAERRRAGDERLRIARELHDVLAHHISLMNVQASVGLELMDSSPEQAREALTAVKYASREALGELRSVLEILKGDAVDRSGPDGAPRAPTAGLDLLDELVARTSAGGLTVRVERTGTTRPLIAAVDLAAYRIVQEALTNTLRHAAASEAVVRVGYGKSGLDLTIRDNGRGAVGAPRPADDDALTSGGNGLHGMRQRAAALGGRCVAGPVPGRGFHVQAHLPYGERADGHDGDADSPVESAATAGGAARPNEGDA</sequence>
<keyword evidence="10" id="KW-0472">Membrane</keyword>
<feature type="domain" description="Histidine kinase/HSP90-like ATPase" evidence="11">
    <location>
        <begin position="335"/>
        <end position="429"/>
    </location>
</feature>
<protein>
    <recommendedName>
        <fullName evidence="2">histidine kinase</fullName>
        <ecNumber evidence="2">2.7.13.3</ecNumber>
    </recommendedName>
</protein>
<evidence type="ECO:0000256" key="3">
    <source>
        <dbReference type="ARBA" id="ARBA00022553"/>
    </source>
</evidence>
<dbReference type="Gene3D" id="3.30.565.10">
    <property type="entry name" value="Histidine kinase-like ATPase, C-terminal domain"/>
    <property type="match status" value="1"/>
</dbReference>
<feature type="transmembrane region" description="Helical" evidence="10">
    <location>
        <begin position="96"/>
        <end position="112"/>
    </location>
</feature>
<dbReference type="InterPro" id="IPR003594">
    <property type="entry name" value="HATPase_dom"/>
</dbReference>
<comment type="caution">
    <text evidence="13">The sequence shown here is derived from an EMBL/GenBank/DDBJ whole genome shotgun (WGS) entry which is preliminary data.</text>
</comment>
<dbReference type="OrthoDB" id="227596at2"/>
<evidence type="ECO:0000256" key="10">
    <source>
        <dbReference type="SAM" id="Phobius"/>
    </source>
</evidence>
<dbReference type="PANTHER" id="PTHR24421">
    <property type="entry name" value="NITRATE/NITRITE SENSOR PROTEIN NARX-RELATED"/>
    <property type="match status" value="1"/>
</dbReference>
<dbReference type="GO" id="GO:0005524">
    <property type="term" value="F:ATP binding"/>
    <property type="evidence" value="ECO:0007669"/>
    <property type="project" value="UniProtKB-KW"/>
</dbReference>
<feature type="transmembrane region" description="Helical" evidence="10">
    <location>
        <begin position="162"/>
        <end position="181"/>
    </location>
</feature>
<keyword evidence="10" id="KW-1133">Transmembrane helix</keyword>
<evidence type="ECO:0000256" key="6">
    <source>
        <dbReference type="ARBA" id="ARBA00022777"/>
    </source>
</evidence>
<dbReference type="EC" id="2.7.13.3" evidence="2"/>
<reference evidence="13 14" key="1">
    <citation type="submission" date="2017-03" db="EMBL/GenBank/DDBJ databases">
        <title>Draft genome sequence of Streptomyces scabrisporus NF3, endophyte isolated from Amphipterygium adstringens.</title>
        <authorList>
            <person name="Vazquez M."/>
            <person name="Ceapa C.D."/>
            <person name="Rodriguez Luna D."/>
            <person name="Sanchez Esquivel S."/>
        </authorList>
    </citation>
    <scope>NUCLEOTIDE SEQUENCE [LARGE SCALE GENOMIC DNA]</scope>
    <source>
        <strain evidence="13 14">NF3</strain>
    </source>
</reference>
<keyword evidence="6" id="KW-0418">Kinase</keyword>
<evidence type="ECO:0000259" key="12">
    <source>
        <dbReference type="Pfam" id="PF07730"/>
    </source>
</evidence>
<feature type="transmembrane region" description="Helical" evidence="10">
    <location>
        <begin position="75"/>
        <end position="90"/>
    </location>
</feature>
<dbReference type="PANTHER" id="PTHR24421:SF10">
    <property type="entry name" value="NITRATE_NITRITE SENSOR PROTEIN NARQ"/>
    <property type="match status" value="1"/>
</dbReference>
<evidence type="ECO:0000256" key="7">
    <source>
        <dbReference type="ARBA" id="ARBA00022840"/>
    </source>
</evidence>
<dbReference type="GO" id="GO:0046983">
    <property type="term" value="F:protein dimerization activity"/>
    <property type="evidence" value="ECO:0007669"/>
    <property type="project" value="InterPro"/>
</dbReference>
<evidence type="ECO:0000313" key="14">
    <source>
        <dbReference type="Proteomes" id="UP000190037"/>
    </source>
</evidence>
<feature type="region of interest" description="Disordered" evidence="9">
    <location>
        <begin position="429"/>
        <end position="461"/>
    </location>
</feature>
<evidence type="ECO:0000256" key="9">
    <source>
        <dbReference type="SAM" id="MobiDB-lite"/>
    </source>
</evidence>
<keyword evidence="3" id="KW-0597">Phosphoprotein</keyword>
<accession>A0A1T3P5T0</accession>
<dbReference type="CDD" id="cd16917">
    <property type="entry name" value="HATPase_UhpB-NarQ-NarX-like"/>
    <property type="match status" value="1"/>
</dbReference>
<evidence type="ECO:0000313" key="13">
    <source>
        <dbReference type="EMBL" id="OPC84416.1"/>
    </source>
</evidence>
<dbReference type="STRING" id="159449.B4N89_28945"/>